<dbReference type="AlphaFoldDB" id="B9W7F9"/>
<dbReference type="GeneID" id="8044566"/>
<dbReference type="CGD" id="CAL0000162516">
    <property type="gene designation" value="Cd36_03580"/>
</dbReference>
<keyword evidence="3" id="KW-1185">Reference proteome</keyword>
<name>B9W7F9_CANDC</name>
<dbReference type="VEuPathDB" id="FungiDB:CD36_03580"/>
<protein>
    <submittedName>
        <fullName evidence="2">Uncharacterized protein</fullName>
    </submittedName>
</protein>
<dbReference type="EMBL" id="FM992688">
    <property type="protein sequence ID" value="CAX44618.1"/>
    <property type="molecule type" value="Genomic_DNA"/>
</dbReference>
<proteinExistence type="predicted"/>
<evidence type="ECO:0000313" key="1">
    <source>
        <dbReference type="CGD" id="CAL0000162516"/>
    </source>
</evidence>
<dbReference type="eggNOG" id="ENOG502T178">
    <property type="taxonomic scope" value="Eukaryota"/>
</dbReference>
<dbReference type="OrthoDB" id="3978952at2759"/>
<organism evidence="2 3">
    <name type="scientific">Candida dubliniensis (strain CD36 / ATCC MYA-646 / CBS 7987 / NCPF 3949 / NRRL Y-17841)</name>
    <name type="common">Yeast</name>
    <dbReference type="NCBI Taxonomy" id="573826"/>
    <lineage>
        <taxon>Eukaryota</taxon>
        <taxon>Fungi</taxon>
        <taxon>Dikarya</taxon>
        <taxon>Ascomycota</taxon>
        <taxon>Saccharomycotina</taxon>
        <taxon>Pichiomycetes</taxon>
        <taxon>Debaryomycetaceae</taxon>
        <taxon>Candida/Lodderomyces clade</taxon>
        <taxon>Candida</taxon>
    </lineage>
</organism>
<dbReference type="KEGG" id="cdu:CD36_03580"/>
<dbReference type="RefSeq" id="XP_002417030.1">
    <property type="nucleotide sequence ID" value="XM_002416985.1"/>
</dbReference>
<dbReference type="Proteomes" id="UP000002605">
    <property type="component" value="Chromosome 1"/>
</dbReference>
<evidence type="ECO:0000313" key="2">
    <source>
        <dbReference type="EMBL" id="CAX44618.1"/>
    </source>
</evidence>
<accession>B9W7F9</accession>
<evidence type="ECO:0000313" key="3">
    <source>
        <dbReference type="Proteomes" id="UP000002605"/>
    </source>
</evidence>
<reference evidence="2 3" key="1">
    <citation type="journal article" date="2009" name="Genome Res.">
        <title>Comparative genomics of the fungal pathogens Candida dubliniensis and Candida albicans.</title>
        <authorList>
            <person name="Jackson A.P."/>
            <person name="Gamble J.A."/>
            <person name="Yeomans T."/>
            <person name="Moran G.P."/>
            <person name="Saunders D."/>
            <person name="Harris D."/>
            <person name="Aslett M."/>
            <person name="Barrell J.F."/>
            <person name="Butler G."/>
            <person name="Citiulo F."/>
            <person name="Coleman D.C."/>
            <person name="de Groot P.W.J."/>
            <person name="Goodwin T.J."/>
            <person name="Quail M.A."/>
            <person name="McQuillan J."/>
            <person name="Munro C.A."/>
            <person name="Pain A."/>
            <person name="Poulter R.T."/>
            <person name="Rajandream M.A."/>
            <person name="Renauld H."/>
            <person name="Spiering M.J."/>
            <person name="Tivey A."/>
            <person name="Gow N.A.R."/>
            <person name="Barrell B."/>
            <person name="Sullivan D.J."/>
            <person name="Berriman M."/>
        </authorList>
    </citation>
    <scope>NUCLEOTIDE SEQUENCE [LARGE SCALE GENOMIC DNA]</scope>
    <source>
        <strain evidence="3">CD36 / ATCC MYA-646 / CBS 7987 / NCPF 3949 / NRRL Y-17841</strain>
    </source>
</reference>
<sequence>MSNSNATNNQYPKYINDTTPPTITLKQYDNASWASTTCLDHNSQTNQYIVVVMENPKQIVAIIDSQDNMILDILFKNAHEAHSKQEYDQK</sequence>
<dbReference type="HOGENOM" id="CLU_199938_0_0_1"/>
<gene>
    <name evidence="1" type="ordered locus">Cd36_03580</name>
    <name evidence="2" type="ORF">CD36_03580</name>
</gene>